<keyword evidence="2" id="KW-1185">Reference proteome</keyword>
<accession>A0ABT3G4U0</accession>
<reference evidence="1" key="1">
    <citation type="submission" date="2022-10" db="EMBL/GenBank/DDBJ databases">
        <title>Luteolibacter sp. GHJ8, whole genome shotgun sequencing project.</title>
        <authorList>
            <person name="Zhao G."/>
            <person name="Shen L."/>
        </authorList>
    </citation>
    <scope>NUCLEOTIDE SEQUENCE</scope>
    <source>
        <strain evidence="1">GHJ8</strain>
    </source>
</reference>
<evidence type="ECO:0000313" key="2">
    <source>
        <dbReference type="Proteomes" id="UP001165653"/>
    </source>
</evidence>
<dbReference type="RefSeq" id="WP_264514383.1">
    <property type="nucleotide sequence ID" value="NZ_JAPDDR010000007.1"/>
</dbReference>
<organism evidence="1 2">
    <name type="scientific">Luteolibacter rhizosphaerae</name>
    <dbReference type="NCBI Taxonomy" id="2989719"/>
    <lineage>
        <taxon>Bacteria</taxon>
        <taxon>Pseudomonadati</taxon>
        <taxon>Verrucomicrobiota</taxon>
        <taxon>Verrucomicrobiia</taxon>
        <taxon>Verrucomicrobiales</taxon>
        <taxon>Verrucomicrobiaceae</taxon>
        <taxon>Luteolibacter</taxon>
    </lineage>
</organism>
<sequence>MPVREHRVAPETKCDCCGEFTRKCTGVADTAVEQGIPYLARWNPNSLEGGIAFLVALGEGLGFTSVLYRFESNSFMICDPEDYDWHNPTLPIASRGQVIGTPLAARTFRVLDEIWQHDPVLKSWVTGLAKDH</sequence>
<dbReference type="EMBL" id="JAPDDR010000007">
    <property type="protein sequence ID" value="MCW1914848.1"/>
    <property type="molecule type" value="Genomic_DNA"/>
</dbReference>
<protein>
    <submittedName>
        <fullName evidence="1">Uncharacterized protein</fullName>
    </submittedName>
</protein>
<dbReference type="Proteomes" id="UP001165653">
    <property type="component" value="Unassembled WGS sequence"/>
</dbReference>
<name>A0ABT3G4U0_9BACT</name>
<proteinExistence type="predicted"/>
<comment type="caution">
    <text evidence="1">The sequence shown here is derived from an EMBL/GenBank/DDBJ whole genome shotgun (WGS) entry which is preliminary data.</text>
</comment>
<evidence type="ECO:0000313" key="1">
    <source>
        <dbReference type="EMBL" id="MCW1914848.1"/>
    </source>
</evidence>
<gene>
    <name evidence="1" type="ORF">OJ996_14770</name>
</gene>